<feature type="chain" id="PRO_5040925842" description="AAA+ ATPase lid domain-containing protein" evidence="1">
    <location>
        <begin position="20"/>
        <end position="149"/>
    </location>
</feature>
<dbReference type="EMBL" id="JAPMSZ010000012">
    <property type="protein sequence ID" value="KAJ5081385.1"/>
    <property type="molecule type" value="Genomic_DNA"/>
</dbReference>
<proteinExistence type="predicted"/>
<dbReference type="Pfam" id="PF23232">
    <property type="entry name" value="AAA_lid_13"/>
    <property type="match status" value="1"/>
</dbReference>
<dbReference type="GeneID" id="81399343"/>
<reference evidence="3" key="1">
    <citation type="submission" date="2022-11" db="EMBL/GenBank/DDBJ databases">
        <authorList>
            <person name="Petersen C."/>
        </authorList>
    </citation>
    <scope>NUCLEOTIDE SEQUENCE</scope>
    <source>
        <strain evidence="3">IBT 34128</strain>
    </source>
</reference>
<evidence type="ECO:0000313" key="4">
    <source>
        <dbReference type="Proteomes" id="UP001141434"/>
    </source>
</evidence>
<evidence type="ECO:0000313" key="3">
    <source>
        <dbReference type="EMBL" id="KAJ5081385.1"/>
    </source>
</evidence>
<dbReference type="InterPro" id="IPR027417">
    <property type="entry name" value="P-loop_NTPase"/>
</dbReference>
<dbReference type="Proteomes" id="UP001141434">
    <property type="component" value="Unassembled WGS sequence"/>
</dbReference>
<evidence type="ECO:0000259" key="2">
    <source>
        <dbReference type="Pfam" id="PF23232"/>
    </source>
</evidence>
<gene>
    <name evidence="3" type="ORF">NUU61_009649</name>
</gene>
<dbReference type="SUPFAM" id="SSF52540">
    <property type="entry name" value="P-loop containing nucleoside triphosphate hydrolases"/>
    <property type="match status" value="1"/>
</dbReference>
<dbReference type="PANTHER" id="PTHR46411">
    <property type="entry name" value="FAMILY ATPASE, PUTATIVE-RELATED"/>
    <property type="match status" value="1"/>
</dbReference>
<keyword evidence="4" id="KW-1185">Reference proteome</keyword>
<name>A0A9W9EGQ0_9EURO</name>
<evidence type="ECO:0000256" key="1">
    <source>
        <dbReference type="SAM" id="SignalP"/>
    </source>
</evidence>
<feature type="domain" description="AAA+ ATPase lid" evidence="2">
    <location>
        <begin position="48"/>
        <end position="139"/>
    </location>
</feature>
<sequence>MRLVLIVAVFLRVLEYYQGILMLTTNQIAQFDVAVHSRIHVAIRYRELDEKRAIAIFRNFLDPLNDQGKIRDMEDIMEWLEGDIHRMNFDGRQIRNVVTSACSLAQAQRSSQLEKSHLIKMADNVKDYKLEFIKQYEQYKSQQKGSLFS</sequence>
<dbReference type="AlphaFoldDB" id="A0A9W9EGQ0"/>
<reference evidence="3" key="2">
    <citation type="journal article" date="2023" name="IMA Fungus">
        <title>Comparative genomic study of the Penicillium genus elucidates a diverse pangenome and 15 lateral gene transfer events.</title>
        <authorList>
            <person name="Petersen C."/>
            <person name="Sorensen T."/>
            <person name="Nielsen M.R."/>
            <person name="Sondergaard T.E."/>
            <person name="Sorensen J.L."/>
            <person name="Fitzpatrick D.A."/>
            <person name="Frisvad J.C."/>
            <person name="Nielsen K.L."/>
        </authorList>
    </citation>
    <scope>NUCLEOTIDE SEQUENCE</scope>
    <source>
        <strain evidence="3">IBT 34128</strain>
    </source>
</reference>
<feature type="signal peptide" evidence="1">
    <location>
        <begin position="1"/>
        <end position="19"/>
    </location>
</feature>
<dbReference type="OrthoDB" id="10042665at2759"/>
<keyword evidence="1" id="KW-0732">Signal</keyword>
<dbReference type="PANTHER" id="PTHR46411:SF2">
    <property type="entry name" value="AAA+ ATPASE DOMAIN-CONTAINING PROTEIN"/>
    <property type="match status" value="1"/>
</dbReference>
<dbReference type="RefSeq" id="XP_056506672.1">
    <property type="nucleotide sequence ID" value="XM_056660174.1"/>
</dbReference>
<accession>A0A9W9EGQ0</accession>
<organism evidence="3 4">
    <name type="scientific">Penicillium alfredii</name>
    <dbReference type="NCBI Taxonomy" id="1506179"/>
    <lineage>
        <taxon>Eukaryota</taxon>
        <taxon>Fungi</taxon>
        <taxon>Dikarya</taxon>
        <taxon>Ascomycota</taxon>
        <taxon>Pezizomycotina</taxon>
        <taxon>Eurotiomycetes</taxon>
        <taxon>Eurotiomycetidae</taxon>
        <taxon>Eurotiales</taxon>
        <taxon>Aspergillaceae</taxon>
        <taxon>Penicillium</taxon>
    </lineage>
</organism>
<protein>
    <recommendedName>
        <fullName evidence="2">AAA+ ATPase lid domain-containing protein</fullName>
    </recommendedName>
</protein>
<comment type="caution">
    <text evidence="3">The sequence shown here is derived from an EMBL/GenBank/DDBJ whole genome shotgun (WGS) entry which is preliminary data.</text>
</comment>
<dbReference type="InterPro" id="IPR056599">
    <property type="entry name" value="AAA_lid_fung"/>
</dbReference>